<gene>
    <name evidence="2" type="ORF">FHS90_003016</name>
</gene>
<evidence type="ECO:0000313" key="3">
    <source>
        <dbReference type="Proteomes" id="UP000563094"/>
    </source>
</evidence>
<organism evidence="2 3">
    <name type="scientific">Rufibacter quisquiliarum</name>
    <dbReference type="NCBI Taxonomy" id="1549639"/>
    <lineage>
        <taxon>Bacteria</taxon>
        <taxon>Pseudomonadati</taxon>
        <taxon>Bacteroidota</taxon>
        <taxon>Cytophagia</taxon>
        <taxon>Cytophagales</taxon>
        <taxon>Hymenobacteraceae</taxon>
        <taxon>Rufibacter</taxon>
    </lineage>
</organism>
<keyword evidence="3" id="KW-1185">Reference proteome</keyword>
<accession>A0A839GI38</accession>
<dbReference type="EMBL" id="JACJIQ010000012">
    <property type="protein sequence ID" value="MBA9078290.1"/>
    <property type="molecule type" value="Genomic_DNA"/>
</dbReference>
<evidence type="ECO:0000313" key="2">
    <source>
        <dbReference type="EMBL" id="MBA9078290.1"/>
    </source>
</evidence>
<name>A0A839GI38_9BACT</name>
<feature type="region of interest" description="Disordered" evidence="1">
    <location>
        <begin position="1"/>
        <end position="24"/>
    </location>
</feature>
<proteinExistence type="predicted"/>
<comment type="caution">
    <text evidence="2">The sequence shown here is derived from an EMBL/GenBank/DDBJ whole genome shotgun (WGS) entry which is preliminary data.</text>
</comment>
<dbReference type="AlphaFoldDB" id="A0A839GI38"/>
<reference evidence="2 3" key="1">
    <citation type="submission" date="2020-08" db="EMBL/GenBank/DDBJ databases">
        <title>Genomic Encyclopedia of Type Strains, Phase IV (KMG-IV): sequencing the most valuable type-strain genomes for metagenomic binning, comparative biology and taxonomic classification.</title>
        <authorList>
            <person name="Goeker M."/>
        </authorList>
    </citation>
    <scope>NUCLEOTIDE SEQUENCE [LARGE SCALE GENOMIC DNA]</scope>
    <source>
        <strain evidence="2 3">DSM 29854</strain>
    </source>
</reference>
<dbReference type="Proteomes" id="UP000563094">
    <property type="component" value="Unassembled WGS sequence"/>
</dbReference>
<evidence type="ECO:0000256" key="1">
    <source>
        <dbReference type="SAM" id="MobiDB-lite"/>
    </source>
</evidence>
<sequence length="125" mass="14255">MFTNPTSHFEFSTSYEQEPETTMQPTRVSFDAEQRIDHYTAQLNKELKRLHNSATRPSISCAEELEDFLLKESLDPIKKMAKEEAHGANSEVADAARRYGYAYCIILATNPTLPIKKRKPSFNVA</sequence>
<dbReference type="RefSeq" id="WP_182513554.1">
    <property type="nucleotide sequence ID" value="NZ_JACJIQ010000012.1"/>
</dbReference>
<protein>
    <submittedName>
        <fullName evidence="2">Uncharacterized protein</fullName>
    </submittedName>
</protein>